<comment type="similarity">
    <text evidence="3 5">Belongs to the pectinacetylesterase family.</text>
</comment>
<keyword evidence="4 5" id="KW-0134">Cell wall</keyword>
<name>A0A6J0PFG1_ELAGV</name>
<evidence type="ECO:0000256" key="2">
    <source>
        <dbReference type="ARBA" id="ARBA00004191"/>
    </source>
</evidence>
<comment type="function">
    <text evidence="1 5">Hydrolyzes acetyl esters in homogalacturonan regions of pectin. In type I primary cell wall, galacturonic acid residues of pectin can be acetylated at the O-2 and O-3 positions. Decreasing the degree of acetylation of pectin gels in vitro alters their physical properties.</text>
</comment>
<dbReference type="RefSeq" id="XP_019704196.1">
    <property type="nucleotide sequence ID" value="XM_019848637.2"/>
</dbReference>
<protein>
    <recommendedName>
        <fullName evidence="5">Pectin acetylesterase</fullName>
        <ecNumber evidence="5">3.1.1.-</ecNumber>
    </recommendedName>
</protein>
<sequence length="298" mass="33102">MRKQILFTGLLSNKPEENPDFYNWNRVRIRYCDGASFAGEGYNEAAGLYFRGQRIFSAAMEDLMSKGMDSANQALLAGCSAGGLASILHCDEFRALFPGNTKVKCLADAGLFLDATDVAGGHTLRSFYDGVVTLQGVAKNLPGTCTAKMDATLCFFPQNLLSNIQTPTFLLNTAYDVWQIRQSLATKNADPKGYWQACKFNYSKCNDDQIKFLQGFRNQMLDATKGFSNLKQNGLFINSCFAHCQSEKQDTWYGDNSPAIENKGIAKSVGDWYFDRAEVKEIDCPYPCDKTCHNLVSS</sequence>
<keyword evidence="5" id="KW-0964">Secreted</keyword>
<evidence type="ECO:0000313" key="7">
    <source>
        <dbReference type="RefSeq" id="XP_019704196.1"/>
    </source>
</evidence>
<keyword evidence="5" id="KW-0961">Cell wall biogenesis/degradation</keyword>
<dbReference type="PANTHER" id="PTHR21562:SF5">
    <property type="entry name" value="PECTIN ACETYLESTERASE 12"/>
    <property type="match status" value="1"/>
</dbReference>
<dbReference type="GO" id="GO:0009505">
    <property type="term" value="C:plant-type cell wall"/>
    <property type="evidence" value="ECO:0007669"/>
    <property type="project" value="TreeGrafter"/>
</dbReference>
<evidence type="ECO:0000256" key="5">
    <source>
        <dbReference type="RuleBase" id="RU363114"/>
    </source>
</evidence>
<dbReference type="Proteomes" id="UP000504607">
    <property type="component" value="Chromosome 2"/>
</dbReference>
<reference evidence="7" key="1">
    <citation type="submission" date="2025-08" db="UniProtKB">
        <authorList>
            <consortium name="RefSeq"/>
        </authorList>
    </citation>
    <scope>IDENTIFICATION</scope>
</reference>
<evidence type="ECO:0000256" key="1">
    <source>
        <dbReference type="ARBA" id="ARBA00003534"/>
    </source>
</evidence>
<keyword evidence="6" id="KW-1185">Reference proteome</keyword>
<proteinExistence type="inferred from homology"/>
<dbReference type="RefSeq" id="XP_073106807.1">
    <property type="nucleotide sequence ID" value="XM_073250706.1"/>
</dbReference>
<organism evidence="6 7">
    <name type="scientific">Elaeis guineensis var. tenera</name>
    <name type="common">Oil palm</name>
    <dbReference type="NCBI Taxonomy" id="51953"/>
    <lineage>
        <taxon>Eukaryota</taxon>
        <taxon>Viridiplantae</taxon>
        <taxon>Streptophyta</taxon>
        <taxon>Embryophyta</taxon>
        <taxon>Tracheophyta</taxon>
        <taxon>Spermatophyta</taxon>
        <taxon>Magnoliopsida</taxon>
        <taxon>Liliopsida</taxon>
        <taxon>Arecaceae</taxon>
        <taxon>Arecoideae</taxon>
        <taxon>Cocoseae</taxon>
        <taxon>Elaeidinae</taxon>
        <taxon>Elaeis</taxon>
    </lineage>
</organism>
<gene>
    <name evidence="7" type="primary">LOC105040119</name>
</gene>
<keyword evidence="5" id="KW-0378">Hydrolase</keyword>
<dbReference type="GeneID" id="105040119"/>
<dbReference type="OrthoDB" id="2015280at2759"/>
<dbReference type="Pfam" id="PF03283">
    <property type="entry name" value="PAE"/>
    <property type="match status" value="1"/>
</dbReference>
<dbReference type="PANTHER" id="PTHR21562">
    <property type="entry name" value="NOTUM-RELATED"/>
    <property type="match status" value="1"/>
</dbReference>
<dbReference type="EC" id="3.1.1.-" evidence="5"/>
<dbReference type="GO" id="GO:0071555">
    <property type="term" value="P:cell wall organization"/>
    <property type="evidence" value="ECO:0007669"/>
    <property type="project" value="UniProtKB-KW"/>
</dbReference>
<evidence type="ECO:0000256" key="4">
    <source>
        <dbReference type="ARBA" id="ARBA00022512"/>
    </source>
</evidence>
<comment type="subcellular location">
    <subcellularLocation>
        <location evidence="2 5">Secreted</location>
        <location evidence="2 5">Cell wall</location>
    </subcellularLocation>
</comment>
<dbReference type="AlphaFoldDB" id="A0A6J0PFG1"/>
<accession>A0A6J0PFG1</accession>
<evidence type="ECO:0000313" key="6">
    <source>
        <dbReference type="Proteomes" id="UP000504607"/>
    </source>
</evidence>
<dbReference type="GO" id="GO:0052793">
    <property type="term" value="F:pectin acetylesterase activity"/>
    <property type="evidence" value="ECO:0007669"/>
    <property type="project" value="TreeGrafter"/>
</dbReference>
<evidence type="ECO:0000256" key="3">
    <source>
        <dbReference type="ARBA" id="ARBA00005784"/>
    </source>
</evidence>
<dbReference type="InterPro" id="IPR004963">
    <property type="entry name" value="PAE/NOTUM"/>
</dbReference>